<protein>
    <recommendedName>
        <fullName evidence="3">EGF-like domain-containing protein</fullName>
    </recommendedName>
</protein>
<dbReference type="FunFam" id="2.10.25.10:FF:000026">
    <property type="entry name" value="Teneurin transmembrane protein 2"/>
    <property type="match status" value="1"/>
</dbReference>
<dbReference type="Pfam" id="PF23106">
    <property type="entry name" value="EGF_Teneurin"/>
    <property type="match status" value="1"/>
</dbReference>
<dbReference type="AlphaFoldDB" id="A0A7J7GX29"/>
<gene>
    <name evidence="1" type="ORF">HYC85_015235</name>
</gene>
<name>A0A7J7GX29_CAMSI</name>
<evidence type="ECO:0000313" key="1">
    <source>
        <dbReference type="EMBL" id="KAF5945007.1"/>
    </source>
</evidence>
<sequence>HYGATWAVRQRGQLGWCARRSGLDGAPEGAAWVVRQRRQLGWNSSSENICGFAWQFGEGCSERLQLDCNFLGSKEQPHGRWVVSICAAYCDTTRAMCFCREGTKYPNRPVAEACGFKVNLPSEPEGPKLTDWTKPSLDNILTTNSSIPGWCNVNPTIAYPSKVRFKEECDCKYRFCEVLVLCTCVNQCSGHGHCRGGFCQCDNGWYGTDCSISSVLSVIRDWLQWLRPVQVDVPDSPQHVGNLVAKGIVMPVYGPEFSDWIVDGLVS</sequence>
<evidence type="ECO:0000313" key="2">
    <source>
        <dbReference type="Proteomes" id="UP000593564"/>
    </source>
</evidence>
<reference evidence="2" key="1">
    <citation type="journal article" date="2020" name="Nat. Commun.">
        <title>Genome assembly of wild tea tree DASZ reveals pedigree and selection history of tea varieties.</title>
        <authorList>
            <person name="Zhang W."/>
            <person name="Zhang Y."/>
            <person name="Qiu H."/>
            <person name="Guo Y."/>
            <person name="Wan H."/>
            <person name="Zhang X."/>
            <person name="Scossa F."/>
            <person name="Alseekh S."/>
            <person name="Zhang Q."/>
            <person name="Wang P."/>
            <person name="Xu L."/>
            <person name="Schmidt M.H."/>
            <person name="Jia X."/>
            <person name="Li D."/>
            <person name="Zhu A."/>
            <person name="Guo F."/>
            <person name="Chen W."/>
            <person name="Ni D."/>
            <person name="Usadel B."/>
            <person name="Fernie A.R."/>
            <person name="Wen W."/>
        </authorList>
    </citation>
    <scope>NUCLEOTIDE SEQUENCE [LARGE SCALE GENOMIC DNA]</scope>
    <source>
        <strain evidence="2">cv. G240</strain>
    </source>
</reference>
<dbReference type="Proteomes" id="UP000593564">
    <property type="component" value="Unassembled WGS sequence"/>
</dbReference>
<comment type="caution">
    <text evidence="1">The sequence shown here is derived from an EMBL/GenBank/DDBJ whole genome shotgun (WGS) entry which is preliminary data.</text>
</comment>
<organism evidence="1 2">
    <name type="scientific">Camellia sinensis</name>
    <name type="common">Tea plant</name>
    <name type="synonym">Thea sinensis</name>
    <dbReference type="NCBI Taxonomy" id="4442"/>
    <lineage>
        <taxon>Eukaryota</taxon>
        <taxon>Viridiplantae</taxon>
        <taxon>Streptophyta</taxon>
        <taxon>Embryophyta</taxon>
        <taxon>Tracheophyta</taxon>
        <taxon>Spermatophyta</taxon>
        <taxon>Magnoliopsida</taxon>
        <taxon>eudicotyledons</taxon>
        <taxon>Gunneridae</taxon>
        <taxon>Pentapetalae</taxon>
        <taxon>asterids</taxon>
        <taxon>Ericales</taxon>
        <taxon>Theaceae</taxon>
        <taxon>Camellia</taxon>
    </lineage>
</organism>
<feature type="non-terminal residue" evidence="1">
    <location>
        <position position="1"/>
    </location>
</feature>
<proteinExistence type="predicted"/>
<reference evidence="1 2" key="2">
    <citation type="submission" date="2020-07" db="EMBL/GenBank/DDBJ databases">
        <title>Genome assembly of wild tea tree DASZ reveals pedigree and selection history of tea varieties.</title>
        <authorList>
            <person name="Zhang W."/>
        </authorList>
    </citation>
    <scope>NUCLEOTIDE SEQUENCE [LARGE SCALE GENOMIC DNA]</scope>
    <source>
        <strain evidence="2">cv. G240</strain>
        <tissue evidence="1">Leaf</tissue>
    </source>
</reference>
<dbReference type="Gene3D" id="2.10.25.10">
    <property type="entry name" value="Laminin"/>
    <property type="match status" value="1"/>
</dbReference>
<evidence type="ECO:0008006" key="3">
    <source>
        <dbReference type="Google" id="ProtNLM"/>
    </source>
</evidence>
<dbReference type="EMBL" id="JACBKZ010000007">
    <property type="protein sequence ID" value="KAF5945007.1"/>
    <property type="molecule type" value="Genomic_DNA"/>
</dbReference>
<accession>A0A7J7GX29</accession>
<keyword evidence="2" id="KW-1185">Reference proteome</keyword>